<dbReference type="GO" id="GO:0005737">
    <property type="term" value="C:cytoplasm"/>
    <property type="evidence" value="ECO:0007669"/>
    <property type="project" value="TreeGrafter"/>
</dbReference>
<protein>
    <recommendedName>
        <fullName evidence="3">Rap-GAP domain-containing protein</fullName>
    </recommendedName>
</protein>
<dbReference type="InterPro" id="IPR035974">
    <property type="entry name" value="Rap/Ran-GAP_sf"/>
</dbReference>
<evidence type="ECO:0000313" key="5">
    <source>
        <dbReference type="Proteomes" id="UP000075886"/>
    </source>
</evidence>
<dbReference type="InterPro" id="IPR050989">
    <property type="entry name" value="Rap1_Ran_GAP"/>
</dbReference>
<feature type="compositionally biased region" description="Basic and acidic residues" evidence="2">
    <location>
        <begin position="590"/>
        <end position="600"/>
    </location>
</feature>
<dbReference type="STRING" id="69004.A0A182PZQ7"/>
<dbReference type="AlphaFoldDB" id="A0A182PZQ7"/>
<dbReference type="Gene3D" id="6.10.140.210">
    <property type="match status" value="1"/>
</dbReference>
<name>A0A182PZQ7_9DIPT</name>
<evidence type="ECO:0000256" key="1">
    <source>
        <dbReference type="ARBA" id="ARBA00022468"/>
    </source>
</evidence>
<dbReference type="PANTHER" id="PTHR15711:SF25">
    <property type="entry name" value="RADISH, ISOFORM I"/>
    <property type="match status" value="1"/>
</dbReference>
<dbReference type="VEuPathDB" id="VectorBase:AFAF000200"/>
<evidence type="ECO:0000256" key="2">
    <source>
        <dbReference type="SAM" id="MobiDB-lite"/>
    </source>
</evidence>
<dbReference type="Pfam" id="PF21022">
    <property type="entry name" value="Rap-GAP_dimer"/>
    <property type="match status" value="1"/>
</dbReference>
<proteinExistence type="predicted"/>
<dbReference type="EMBL" id="AXCN02000277">
    <property type="status" value="NOT_ANNOTATED_CDS"/>
    <property type="molecule type" value="Genomic_DNA"/>
</dbReference>
<dbReference type="InterPro" id="IPR000331">
    <property type="entry name" value="Rap/Ran_GAP_dom"/>
</dbReference>
<reference evidence="5" key="1">
    <citation type="submission" date="2014-01" db="EMBL/GenBank/DDBJ databases">
        <title>The Genome Sequence of Anopheles farauti FAR1 (V2).</title>
        <authorList>
            <consortium name="The Broad Institute Genomics Platform"/>
            <person name="Neafsey D.E."/>
            <person name="Besansky N."/>
            <person name="Howell P."/>
            <person name="Walton C."/>
            <person name="Young S.K."/>
            <person name="Zeng Q."/>
            <person name="Gargeya S."/>
            <person name="Fitzgerald M."/>
            <person name="Haas B."/>
            <person name="Abouelleil A."/>
            <person name="Allen A.W."/>
            <person name="Alvarado L."/>
            <person name="Arachchi H.M."/>
            <person name="Berlin A.M."/>
            <person name="Chapman S.B."/>
            <person name="Gainer-Dewar J."/>
            <person name="Goldberg J."/>
            <person name="Griggs A."/>
            <person name="Gujja S."/>
            <person name="Hansen M."/>
            <person name="Howarth C."/>
            <person name="Imamovic A."/>
            <person name="Ireland A."/>
            <person name="Larimer J."/>
            <person name="McCowan C."/>
            <person name="Murphy C."/>
            <person name="Pearson M."/>
            <person name="Poon T.W."/>
            <person name="Priest M."/>
            <person name="Roberts A."/>
            <person name="Saif S."/>
            <person name="Shea T."/>
            <person name="Sisk P."/>
            <person name="Sykes S."/>
            <person name="Wortman J."/>
            <person name="Nusbaum C."/>
            <person name="Birren B."/>
        </authorList>
    </citation>
    <scope>NUCLEOTIDE SEQUENCE [LARGE SCALE GENOMIC DNA]</scope>
    <source>
        <strain evidence="5">FAR1</strain>
    </source>
</reference>
<dbReference type="Pfam" id="PF00651">
    <property type="entry name" value="BTB"/>
    <property type="match status" value="1"/>
</dbReference>
<feature type="compositionally biased region" description="Polar residues" evidence="2">
    <location>
        <begin position="519"/>
        <end position="532"/>
    </location>
</feature>
<evidence type="ECO:0000313" key="4">
    <source>
        <dbReference type="EnsemblMetazoa" id="AFAF000200-PA"/>
    </source>
</evidence>
<dbReference type="SUPFAM" id="SSF54695">
    <property type="entry name" value="POZ domain"/>
    <property type="match status" value="1"/>
</dbReference>
<evidence type="ECO:0000259" key="3">
    <source>
        <dbReference type="PROSITE" id="PS50085"/>
    </source>
</evidence>
<dbReference type="InterPro" id="IPR011333">
    <property type="entry name" value="SKP1/BTB/POZ_sf"/>
</dbReference>
<dbReference type="Pfam" id="PF02145">
    <property type="entry name" value="Rap_GAP"/>
    <property type="match status" value="1"/>
</dbReference>
<feature type="region of interest" description="Disordered" evidence="2">
    <location>
        <begin position="575"/>
        <end position="606"/>
    </location>
</feature>
<feature type="region of interest" description="Disordered" evidence="2">
    <location>
        <begin position="518"/>
        <end position="550"/>
    </location>
</feature>
<feature type="domain" description="Rap-GAP" evidence="3">
    <location>
        <begin position="155"/>
        <end position="390"/>
    </location>
</feature>
<dbReference type="PROSITE" id="PS50085">
    <property type="entry name" value="RAPGAP"/>
    <property type="match status" value="1"/>
</dbReference>
<accession>A0A182PZQ7</accession>
<sequence>MSVLSINTAQRGLPRPAWVTQLKAGLKNLLYRIMNDKNRLECHSHRPKQDDLLAALAHFRNCTRHDEFCEDYPHNLIPTPGYWIECSRQKIAFPNQHTIWDDSESEHEDAARGITVEPQLERNCSDLYEDDEDSDNVPRKKTAIEEQWEQQQGFELTSVEQETYEKYFYGTEHWNYFTNDEDLGPVILSIKQETINGRDQFRILVRAISYTVHGLIPASCVFADRYNREEVVRSLGKEVNLNPPLTLGQLPDTPEELLKLDQLPYEKHDPQKLQRKRHIGNDIVCVVFLEADNTAFSPACIKSHFLHTFILVRVSARIKRKPTRYEVSVVTRDEVGAYKPYLWEQSVFEKGPMFREWLLTKIVNGERASYSAPKFARMQERTRSQMLEDIVANLANHAETGQIPKPYRRGSWRPIGHMRPSSPLLDSVRDQFEDYDQLAKDFTRVFLNSEPSCLQNAQLFDVVFLVGQSKQRARFIGVRAILGVRSRVFQEMLYGIQTGFGSPQVPVAELLARPAPTLLSPQNQRPKSSNFLQVPDIESPRPKSVPSSPMVKRAFSRLGTITAGWGRSIRKQQSQLNAEDKKKWASSQDCSDKDGKETSSKSKANAGQLAVPRLSVCADAQKVDRAKLAQTEFTIIEFDPDTFRVLLDYLHTGSCPLTCTSIPGLICAAEHYDLPELLQACFHHAKQFLRIDVVCTMLTALENYYWRYTSASELVNMILAFVETRAYALFQNADFLTLSESMVQMIMCRNLEIPEVRKFEAMLAWAKFKVKSKASAKTDAKVEFRCIMERLARDLKLHRISPQELIKIVLPSKAIKNERILETLMYQANSGMYRIQDSYLEACQQRLQKQDSRYSEWGESFDCGL</sequence>
<dbReference type="SUPFAM" id="SSF111347">
    <property type="entry name" value="Rap/Ran-GAP"/>
    <property type="match status" value="1"/>
</dbReference>
<dbReference type="InterPro" id="IPR000210">
    <property type="entry name" value="BTB/POZ_dom"/>
</dbReference>
<keyword evidence="5" id="KW-1185">Reference proteome</keyword>
<dbReference type="Gene3D" id="3.30.710.10">
    <property type="entry name" value="Potassium Channel Kv1.1, Chain A"/>
    <property type="match status" value="1"/>
</dbReference>
<dbReference type="PANTHER" id="PTHR15711">
    <property type="entry name" value="RAP GTPASE-ACTIVATING PROTEIN"/>
    <property type="match status" value="1"/>
</dbReference>
<dbReference type="GO" id="GO:0005096">
    <property type="term" value="F:GTPase activator activity"/>
    <property type="evidence" value="ECO:0007669"/>
    <property type="project" value="UniProtKB-KW"/>
</dbReference>
<reference evidence="4" key="2">
    <citation type="submission" date="2020-05" db="UniProtKB">
        <authorList>
            <consortium name="EnsemblMetazoa"/>
        </authorList>
    </citation>
    <scope>IDENTIFICATION</scope>
    <source>
        <strain evidence="4">FAR1</strain>
    </source>
</reference>
<dbReference type="EnsemblMetazoa" id="AFAF000200-RA">
    <property type="protein sequence ID" value="AFAF000200-PA"/>
    <property type="gene ID" value="AFAF000200"/>
</dbReference>
<dbReference type="EMBL" id="AXCN02000276">
    <property type="status" value="NOT_ANNOTATED_CDS"/>
    <property type="molecule type" value="Genomic_DNA"/>
</dbReference>
<dbReference type="Gene3D" id="3.40.50.11210">
    <property type="entry name" value="Rap/Ran-GAP"/>
    <property type="match status" value="1"/>
</dbReference>
<dbReference type="Proteomes" id="UP000075886">
    <property type="component" value="Unassembled WGS sequence"/>
</dbReference>
<dbReference type="SMART" id="SM00225">
    <property type="entry name" value="BTB"/>
    <property type="match status" value="1"/>
</dbReference>
<dbReference type="GO" id="GO:0051056">
    <property type="term" value="P:regulation of small GTPase mediated signal transduction"/>
    <property type="evidence" value="ECO:0007669"/>
    <property type="project" value="InterPro"/>
</dbReference>
<keyword evidence="1" id="KW-0343">GTPase activation</keyword>
<organism evidence="4 5">
    <name type="scientific">Anopheles farauti</name>
    <dbReference type="NCBI Taxonomy" id="69004"/>
    <lineage>
        <taxon>Eukaryota</taxon>
        <taxon>Metazoa</taxon>
        <taxon>Ecdysozoa</taxon>
        <taxon>Arthropoda</taxon>
        <taxon>Hexapoda</taxon>
        <taxon>Insecta</taxon>
        <taxon>Pterygota</taxon>
        <taxon>Neoptera</taxon>
        <taxon>Endopterygota</taxon>
        <taxon>Diptera</taxon>
        <taxon>Nematocera</taxon>
        <taxon>Culicoidea</taxon>
        <taxon>Culicidae</taxon>
        <taxon>Anophelinae</taxon>
        <taxon>Anopheles</taxon>
    </lineage>
</organism>